<evidence type="ECO:0000313" key="10">
    <source>
        <dbReference type="EMBL" id="GGB84108.1"/>
    </source>
</evidence>
<dbReference type="InterPro" id="IPR000089">
    <property type="entry name" value="Biotin_lipoyl"/>
</dbReference>
<evidence type="ECO:0000259" key="9">
    <source>
        <dbReference type="PROSITE" id="PS51826"/>
    </source>
</evidence>
<dbReference type="Pfam" id="PF00364">
    <property type="entry name" value="Biotin_lipoyl"/>
    <property type="match status" value="1"/>
</dbReference>
<dbReference type="InterPro" id="IPR003016">
    <property type="entry name" value="2-oxoA_DH_lipoyl-BS"/>
</dbReference>
<comment type="cofactor">
    <cofactor evidence="1 7">
        <name>(R)-lipoate</name>
        <dbReference type="ChEBI" id="CHEBI:83088"/>
    </cofactor>
</comment>
<dbReference type="EMBL" id="BMIJ01000001">
    <property type="protein sequence ID" value="GGB84108.1"/>
    <property type="molecule type" value="Genomic_DNA"/>
</dbReference>
<keyword evidence="4 7" id="KW-0808">Transferase</keyword>
<sequence>MSASIDITLPEDQLEGTSATLLAWLVKPGERVTRDQPVAELETDKVTMEVAAPADGIVTALLVKEGDEIQPGMVLGSIGSAEEATTAEIGKSELAAATQASAPAAHTTNADSEMLLSPAVRRLVRDHQIDLNGIAGSGKAGRVTKSDLLAHIASQPKADSLIQAPAAAKIADATPAPAAPPAVEPMPRAVETTASAGSTLRPHNSMRKQIAQHMVESLLHTAPHVTSVFELDMSAIQRHRNANNKAFEAQGVKLSFTSYFIAAVVKALQAVPEVNSRFHGDALEMFHDANIGIGTALGNDGLVVPVIHKAQELSLFGIARRLQELTDAAYSNKLKPADMRGGTFTISNHGVSGSLLAAPIIINQPQVAILGIGKMQKRVVVEDINGVDAMVIRPMCYLTLSIDHRALDGYQTNKFLSIVVDTLHNWS</sequence>
<evidence type="ECO:0000256" key="7">
    <source>
        <dbReference type="RuleBase" id="RU003423"/>
    </source>
</evidence>
<dbReference type="Pfam" id="PF00198">
    <property type="entry name" value="2-oxoacid_dh"/>
    <property type="match status" value="1"/>
</dbReference>
<dbReference type="InterPro" id="IPR011053">
    <property type="entry name" value="Single_hybrid_motif"/>
</dbReference>
<dbReference type="Proteomes" id="UP000629025">
    <property type="component" value="Unassembled WGS sequence"/>
</dbReference>
<dbReference type="InterPro" id="IPR001078">
    <property type="entry name" value="2-oxoacid_DH_actylTfrase"/>
</dbReference>
<dbReference type="SUPFAM" id="SSF52777">
    <property type="entry name" value="CoA-dependent acyltransferases"/>
    <property type="match status" value="1"/>
</dbReference>
<evidence type="ECO:0000256" key="5">
    <source>
        <dbReference type="ARBA" id="ARBA00022823"/>
    </source>
</evidence>
<evidence type="ECO:0000259" key="8">
    <source>
        <dbReference type="PROSITE" id="PS50968"/>
    </source>
</evidence>
<dbReference type="PROSITE" id="PS00189">
    <property type="entry name" value="LIPOYL"/>
    <property type="match status" value="1"/>
</dbReference>
<dbReference type="InterPro" id="IPR004167">
    <property type="entry name" value="PSBD"/>
</dbReference>
<evidence type="ECO:0000256" key="2">
    <source>
        <dbReference type="ARBA" id="ARBA00007317"/>
    </source>
</evidence>
<dbReference type="PANTHER" id="PTHR43178:SF5">
    <property type="entry name" value="LIPOAMIDE ACYLTRANSFERASE COMPONENT OF BRANCHED-CHAIN ALPHA-KETO ACID DEHYDROGENASE COMPLEX, MITOCHONDRIAL"/>
    <property type="match status" value="1"/>
</dbReference>
<dbReference type="PROSITE" id="PS51826">
    <property type="entry name" value="PSBD"/>
    <property type="match status" value="1"/>
</dbReference>
<keyword evidence="6 7" id="KW-0012">Acyltransferase</keyword>
<evidence type="ECO:0000256" key="4">
    <source>
        <dbReference type="ARBA" id="ARBA00022679"/>
    </source>
</evidence>
<name>A0ABQ1K5L8_9GAMM</name>
<accession>A0ABQ1K5L8</accession>
<evidence type="ECO:0000256" key="6">
    <source>
        <dbReference type="ARBA" id="ARBA00023315"/>
    </source>
</evidence>
<reference evidence="11" key="1">
    <citation type="journal article" date="2019" name="Int. J. Syst. Evol. Microbiol.">
        <title>The Global Catalogue of Microorganisms (GCM) 10K type strain sequencing project: providing services to taxonomists for standard genome sequencing and annotation.</title>
        <authorList>
            <consortium name="The Broad Institute Genomics Platform"/>
            <consortium name="The Broad Institute Genome Sequencing Center for Infectious Disease"/>
            <person name="Wu L."/>
            <person name="Ma J."/>
        </authorList>
    </citation>
    <scope>NUCLEOTIDE SEQUENCE [LARGE SCALE GENOMIC DNA]</scope>
    <source>
        <strain evidence="11">CGMCC 1.15341</strain>
    </source>
</reference>
<comment type="subunit">
    <text evidence="3">Forms a 24-polypeptide structural core with octahedral symmetry.</text>
</comment>
<keyword evidence="5 7" id="KW-0450">Lipoyl</keyword>
<dbReference type="PANTHER" id="PTHR43178">
    <property type="entry name" value="DIHYDROLIPOAMIDE ACETYLTRANSFERASE COMPONENT OF PYRUVATE DEHYDROGENASE COMPLEX"/>
    <property type="match status" value="1"/>
</dbReference>
<organism evidence="10 11">
    <name type="scientific">Marinobacterium zhoushanense</name>
    <dbReference type="NCBI Taxonomy" id="1679163"/>
    <lineage>
        <taxon>Bacteria</taxon>
        <taxon>Pseudomonadati</taxon>
        <taxon>Pseudomonadota</taxon>
        <taxon>Gammaproteobacteria</taxon>
        <taxon>Oceanospirillales</taxon>
        <taxon>Oceanospirillaceae</taxon>
        <taxon>Marinobacterium</taxon>
    </lineage>
</organism>
<evidence type="ECO:0000256" key="3">
    <source>
        <dbReference type="ARBA" id="ARBA00011484"/>
    </source>
</evidence>
<dbReference type="SUPFAM" id="SSF51230">
    <property type="entry name" value="Single hybrid motif"/>
    <property type="match status" value="1"/>
</dbReference>
<evidence type="ECO:0000256" key="1">
    <source>
        <dbReference type="ARBA" id="ARBA00001938"/>
    </source>
</evidence>
<protein>
    <recommendedName>
        <fullName evidence="7">Dihydrolipoamide acetyltransferase component of pyruvate dehydrogenase complex</fullName>
        <ecNumber evidence="7">2.3.1.-</ecNumber>
    </recommendedName>
</protein>
<dbReference type="Gene3D" id="4.10.320.10">
    <property type="entry name" value="E3-binding domain"/>
    <property type="match status" value="1"/>
</dbReference>
<proteinExistence type="inferred from homology"/>
<feature type="domain" description="Peripheral subunit-binding (PSBD)" evidence="9">
    <location>
        <begin position="115"/>
        <end position="152"/>
    </location>
</feature>
<dbReference type="RefSeq" id="WP_188745737.1">
    <property type="nucleotide sequence ID" value="NZ_BMIJ01000001.1"/>
</dbReference>
<dbReference type="Pfam" id="PF02817">
    <property type="entry name" value="E3_binding"/>
    <property type="match status" value="1"/>
</dbReference>
<dbReference type="InterPro" id="IPR023213">
    <property type="entry name" value="CAT-like_dom_sf"/>
</dbReference>
<dbReference type="InterPro" id="IPR050743">
    <property type="entry name" value="2-oxoacid_DH_E2_comp"/>
</dbReference>
<dbReference type="InterPro" id="IPR036625">
    <property type="entry name" value="E3-bd_dom_sf"/>
</dbReference>
<dbReference type="SUPFAM" id="SSF47005">
    <property type="entry name" value="Peripheral subunit-binding domain of 2-oxo acid dehydrogenase complex"/>
    <property type="match status" value="1"/>
</dbReference>
<dbReference type="EC" id="2.3.1.-" evidence="7"/>
<comment type="similarity">
    <text evidence="2 7">Belongs to the 2-oxoacid dehydrogenase family.</text>
</comment>
<dbReference type="Gene3D" id="3.30.559.10">
    <property type="entry name" value="Chloramphenicol acetyltransferase-like domain"/>
    <property type="match status" value="1"/>
</dbReference>
<dbReference type="CDD" id="cd06849">
    <property type="entry name" value="lipoyl_domain"/>
    <property type="match status" value="1"/>
</dbReference>
<feature type="domain" description="Lipoyl-binding" evidence="8">
    <location>
        <begin position="4"/>
        <end position="79"/>
    </location>
</feature>
<dbReference type="Gene3D" id="2.40.50.100">
    <property type="match status" value="1"/>
</dbReference>
<evidence type="ECO:0000313" key="11">
    <source>
        <dbReference type="Proteomes" id="UP000629025"/>
    </source>
</evidence>
<keyword evidence="11" id="KW-1185">Reference proteome</keyword>
<keyword evidence="10" id="KW-0670">Pyruvate</keyword>
<gene>
    <name evidence="10" type="primary">sucB1</name>
    <name evidence="10" type="ORF">GCM10011352_07450</name>
</gene>
<comment type="caution">
    <text evidence="10">The sequence shown here is derived from an EMBL/GenBank/DDBJ whole genome shotgun (WGS) entry which is preliminary data.</text>
</comment>
<dbReference type="PROSITE" id="PS50968">
    <property type="entry name" value="BIOTINYL_LIPOYL"/>
    <property type="match status" value="1"/>
</dbReference>